<evidence type="ECO:0000313" key="1">
    <source>
        <dbReference type="EMBL" id="CCM76646.1"/>
    </source>
</evidence>
<dbReference type="HOGENOM" id="CLU_2737295_0_0_5"/>
<accession>K0PJK0</accession>
<reference evidence="1 2" key="1">
    <citation type="journal article" date="2013" name="Genome Announc.">
        <title>Draft Genome Sequence of Rhizobium mesoamericanum STM3625, a Nitrogen-Fixing Symbiont of Mimosa pudica Isolated in French Guiana (South America).</title>
        <authorList>
            <person name="Moulin L."/>
            <person name="Mornico D."/>
            <person name="Melkonian R."/>
            <person name="Klonowska A."/>
        </authorList>
    </citation>
    <scope>NUCLEOTIDE SEQUENCE [LARGE SCALE GENOMIC DNA]</scope>
    <source>
        <strain evidence="1 2">STM3625</strain>
    </source>
</reference>
<evidence type="ECO:0000313" key="2">
    <source>
        <dbReference type="Proteomes" id="UP000009319"/>
    </source>
</evidence>
<dbReference type="STRING" id="1211777.BN77_3670"/>
<organism evidence="1 2">
    <name type="scientific">Rhizobium mesoamericanum STM3625</name>
    <dbReference type="NCBI Taxonomy" id="1211777"/>
    <lineage>
        <taxon>Bacteria</taxon>
        <taxon>Pseudomonadati</taxon>
        <taxon>Pseudomonadota</taxon>
        <taxon>Alphaproteobacteria</taxon>
        <taxon>Hyphomicrobiales</taxon>
        <taxon>Rhizobiaceae</taxon>
        <taxon>Rhizobium/Agrobacterium group</taxon>
        <taxon>Rhizobium</taxon>
    </lineage>
</organism>
<comment type="caution">
    <text evidence="1">The sequence shown here is derived from an EMBL/GenBank/DDBJ whole genome shotgun (WGS) entry which is preliminary data.</text>
</comment>
<name>K0PJK0_9HYPH</name>
<gene>
    <name evidence="1" type="ORF">BN77_3670</name>
</gene>
<sequence length="71" mass="8198">MIWAESRDRNSALSSMSNVRRHFKLKGVMVPMILRDRSAHAIADSRHRPLDPLNHFAKELNQFLKTGGFTH</sequence>
<protein>
    <submittedName>
        <fullName evidence="1">Uncharacterized protein</fullName>
    </submittedName>
</protein>
<keyword evidence="2" id="KW-1185">Reference proteome</keyword>
<dbReference type="EMBL" id="CANI01000025">
    <property type="protein sequence ID" value="CCM76646.1"/>
    <property type="molecule type" value="Genomic_DNA"/>
</dbReference>
<dbReference type="Proteomes" id="UP000009319">
    <property type="component" value="Unassembled WGS sequence"/>
</dbReference>
<proteinExistence type="predicted"/>
<dbReference type="AlphaFoldDB" id="K0PJK0"/>